<dbReference type="EMBL" id="LOMT01000123">
    <property type="protein sequence ID" value="KXX90063.1"/>
    <property type="molecule type" value="Genomic_DNA"/>
</dbReference>
<evidence type="ECO:0000256" key="1">
    <source>
        <dbReference type="SAM" id="Phobius"/>
    </source>
</evidence>
<keyword evidence="1" id="KW-0472">Membrane</keyword>
<keyword evidence="1" id="KW-0812">Transmembrane</keyword>
<protein>
    <submittedName>
        <fullName evidence="2">Uncharacterized protein</fullName>
    </submittedName>
</protein>
<reference evidence="2 3" key="1">
    <citation type="submission" date="2015-12" db="EMBL/GenBank/DDBJ databases">
        <title>Bacillus cereus Group isolate.</title>
        <authorList>
            <person name="Kovac J."/>
        </authorList>
    </citation>
    <scope>NUCLEOTIDE SEQUENCE [LARGE SCALE GENOMIC DNA]</scope>
    <source>
        <strain evidence="2 3">FSL W8-0275</strain>
    </source>
</reference>
<dbReference type="Proteomes" id="UP000075591">
    <property type="component" value="Unassembled WGS sequence"/>
</dbReference>
<comment type="caution">
    <text evidence="2">The sequence shown here is derived from an EMBL/GenBank/DDBJ whole genome shotgun (WGS) entry which is preliminary data.</text>
</comment>
<keyword evidence="1" id="KW-1133">Transmembrane helix</keyword>
<gene>
    <name evidence="2" type="ORF">AT274_01520</name>
</gene>
<feature type="transmembrane region" description="Helical" evidence="1">
    <location>
        <begin position="20"/>
        <end position="41"/>
    </location>
</feature>
<evidence type="ECO:0000313" key="3">
    <source>
        <dbReference type="Proteomes" id="UP000075591"/>
    </source>
</evidence>
<organism evidence="2 3">
    <name type="scientific">Bacillus cereus</name>
    <dbReference type="NCBI Taxonomy" id="1396"/>
    <lineage>
        <taxon>Bacteria</taxon>
        <taxon>Bacillati</taxon>
        <taxon>Bacillota</taxon>
        <taxon>Bacilli</taxon>
        <taxon>Bacillales</taxon>
        <taxon>Bacillaceae</taxon>
        <taxon>Bacillus</taxon>
        <taxon>Bacillus cereus group</taxon>
    </lineage>
</organism>
<sequence>MLFRFFISSFPIVFFPSFNLYLSIFAFPFFMSYVFIFSCFFRNQIKIFWAAVPQYGTVQLKRVLTEVGELILERGDGYEYETKKE</sequence>
<evidence type="ECO:0000313" key="2">
    <source>
        <dbReference type="EMBL" id="KXX90063.1"/>
    </source>
</evidence>
<name>A0A150AZ86_BACCE</name>
<accession>A0A150AZ86</accession>
<proteinExistence type="predicted"/>
<dbReference type="AlphaFoldDB" id="A0A150AZ86"/>